<feature type="domain" description="NAC" evidence="6">
    <location>
        <begin position="11"/>
        <end position="175"/>
    </location>
</feature>
<keyword evidence="3" id="KW-0804">Transcription</keyword>
<dbReference type="Gene3D" id="2.170.150.80">
    <property type="entry name" value="NAC domain"/>
    <property type="match status" value="1"/>
</dbReference>
<evidence type="ECO:0000313" key="8">
    <source>
        <dbReference type="Proteomes" id="UP001054252"/>
    </source>
</evidence>
<dbReference type="GO" id="GO:0006355">
    <property type="term" value="P:regulation of DNA-templated transcription"/>
    <property type="evidence" value="ECO:0007669"/>
    <property type="project" value="InterPro"/>
</dbReference>
<organism evidence="7 8">
    <name type="scientific">Rubroshorea leprosula</name>
    <dbReference type="NCBI Taxonomy" id="152421"/>
    <lineage>
        <taxon>Eukaryota</taxon>
        <taxon>Viridiplantae</taxon>
        <taxon>Streptophyta</taxon>
        <taxon>Embryophyta</taxon>
        <taxon>Tracheophyta</taxon>
        <taxon>Spermatophyta</taxon>
        <taxon>Magnoliopsida</taxon>
        <taxon>eudicotyledons</taxon>
        <taxon>Gunneridae</taxon>
        <taxon>Pentapetalae</taxon>
        <taxon>rosids</taxon>
        <taxon>malvids</taxon>
        <taxon>Malvales</taxon>
        <taxon>Dipterocarpaceae</taxon>
        <taxon>Rubroshorea</taxon>
    </lineage>
</organism>
<keyword evidence="4" id="KW-0539">Nucleus</keyword>
<dbReference type="PROSITE" id="PS51005">
    <property type="entry name" value="NAC"/>
    <property type="match status" value="1"/>
</dbReference>
<evidence type="ECO:0000256" key="2">
    <source>
        <dbReference type="ARBA" id="ARBA00023125"/>
    </source>
</evidence>
<dbReference type="Pfam" id="PF02365">
    <property type="entry name" value="NAM"/>
    <property type="match status" value="1"/>
</dbReference>
<gene>
    <name evidence="7" type="ORF">SLEP1_g475</name>
</gene>
<feature type="region of interest" description="Disordered" evidence="5">
    <location>
        <begin position="378"/>
        <end position="399"/>
    </location>
</feature>
<dbReference type="PANTHER" id="PTHR31719">
    <property type="entry name" value="NAC TRANSCRIPTION FACTOR 56"/>
    <property type="match status" value="1"/>
</dbReference>
<evidence type="ECO:0000313" key="7">
    <source>
        <dbReference type="EMBL" id="GKU85860.1"/>
    </source>
</evidence>
<evidence type="ECO:0000256" key="4">
    <source>
        <dbReference type="ARBA" id="ARBA00023242"/>
    </source>
</evidence>
<comment type="caution">
    <text evidence="7">The sequence shown here is derived from an EMBL/GenBank/DDBJ whole genome shotgun (WGS) entry which is preliminary data.</text>
</comment>
<reference evidence="7 8" key="1">
    <citation type="journal article" date="2021" name="Commun. Biol.">
        <title>The genome of Shorea leprosula (Dipterocarpaceae) highlights the ecological relevance of drought in aseasonal tropical rainforests.</title>
        <authorList>
            <person name="Ng K.K.S."/>
            <person name="Kobayashi M.J."/>
            <person name="Fawcett J.A."/>
            <person name="Hatakeyama M."/>
            <person name="Paape T."/>
            <person name="Ng C.H."/>
            <person name="Ang C.C."/>
            <person name="Tnah L.H."/>
            <person name="Lee C.T."/>
            <person name="Nishiyama T."/>
            <person name="Sese J."/>
            <person name="O'Brien M.J."/>
            <person name="Copetti D."/>
            <person name="Mohd Noor M.I."/>
            <person name="Ong R.C."/>
            <person name="Putra M."/>
            <person name="Sireger I.Z."/>
            <person name="Indrioko S."/>
            <person name="Kosugi Y."/>
            <person name="Izuno A."/>
            <person name="Isagi Y."/>
            <person name="Lee S.L."/>
            <person name="Shimizu K.K."/>
        </authorList>
    </citation>
    <scope>NUCLEOTIDE SEQUENCE [LARGE SCALE GENOMIC DNA]</scope>
    <source>
        <strain evidence="7">214</strain>
    </source>
</reference>
<keyword evidence="1" id="KW-0805">Transcription regulation</keyword>
<evidence type="ECO:0000256" key="5">
    <source>
        <dbReference type="SAM" id="MobiDB-lite"/>
    </source>
</evidence>
<dbReference type="InterPro" id="IPR003441">
    <property type="entry name" value="NAC-dom"/>
</dbReference>
<dbReference type="PANTHER" id="PTHR31719:SF179">
    <property type="entry name" value="OS08G0148400 PROTEIN"/>
    <property type="match status" value="1"/>
</dbReference>
<accession>A0AAV5HGA1</accession>
<proteinExistence type="predicted"/>
<dbReference type="AlphaFoldDB" id="A0AAV5HGA1"/>
<dbReference type="GO" id="GO:0003677">
    <property type="term" value="F:DNA binding"/>
    <property type="evidence" value="ECO:0007669"/>
    <property type="project" value="UniProtKB-KW"/>
</dbReference>
<sequence>MAFTISSFPDLPPGVRFFPTDAELMVHLRHQVIEGNYHHRFISVYDVYGQAPWNLPWDRSNNRYFHGIERFFFVQRKPLSGKDSGMRPKRTVDSGEGWWHANTEDKPIMDDGGSGATVGYVKSLTFFVKDEEKRKQQAGRGNRKQEGTKTDWIMHEYVLDKKNVKEWVLCRIRYNGKQPLVMPSDASTSTIHPPPQMSSQFCGGPDPQLRPLKRQRSGVSVQEAHHQLESCAPLLFNKDIIQETGAGETGSMGFEWSSERVHEGVVEETLAKDLVEMRGSLQQQPAEKPWEECDGEYAKELENMLEMNSETLVVMSPLQQQQREQTFEEYAEQLESILELNSEGLVMNPVQQQQPILEDCDMYFAAVVEAAMEKKSEAVTQPQPVQQPQEEKSQAEGDWQGWVEGELLMNFDFSQLPPLDDREWKELCNWK</sequence>
<dbReference type="EMBL" id="BPVZ01000001">
    <property type="protein sequence ID" value="GKU85860.1"/>
    <property type="molecule type" value="Genomic_DNA"/>
</dbReference>
<dbReference type="InterPro" id="IPR036093">
    <property type="entry name" value="NAC_dom_sf"/>
</dbReference>
<name>A0AAV5HGA1_9ROSI</name>
<protein>
    <recommendedName>
        <fullName evidence="6">NAC domain-containing protein</fullName>
    </recommendedName>
</protein>
<evidence type="ECO:0000259" key="6">
    <source>
        <dbReference type="PROSITE" id="PS51005"/>
    </source>
</evidence>
<keyword evidence="2" id="KW-0238">DNA-binding</keyword>
<evidence type="ECO:0000256" key="3">
    <source>
        <dbReference type="ARBA" id="ARBA00023163"/>
    </source>
</evidence>
<dbReference type="Proteomes" id="UP001054252">
    <property type="component" value="Unassembled WGS sequence"/>
</dbReference>
<keyword evidence="8" id="KW-1185">Reference proteome</keyword>
<dbReference type="SUPFAM" id="SSF101941">
    <property type="entry name" value="NAC domain"/>
    <property type="match status" value="1"/>
</dbReference>
<evidence type="ECO:0000256" key="1">
    <source>
        <dbReference type="ARBA" id="ARBA00023015"/>
    </source>
</evidence>